<dbReference type="Gene3D" id="1.10.357.10">
    <property type="entry name" value="Tetracycline Repressor, domain 2"/>
    <property type="match status" value="1"/>
</dbReference>
<dbReference type="EMBL" id="JADBDY010000001">
    <property type="protein sequence ID" value="MBE1456933.1"/>
    <property type="molecule type" value="Genomic_DNA"/>
</dbReference>
<dbReference type="SUPFAM" id="SSF48498">
    <property type="entry name" value="Tetracyclin repressor-like, C-terminal domain"/>
    <property type="match status" value="1"/>
</dbReference>
<protein>
    <recommendedName>
        <fullName evidence="3">Tetracycline repressor TetR C-terminal domain-containing protein</fullName>
    </recommendedName>
</protein>
<gene>
    <name evidence="1" type="ORF">H4W79_001147</name>
</gene>
<comment type="caution">
    <text evidence="1">The sequence shown here is derived from an EMBL/GenBank/DDBJ whole genome shotgun (WGS) entry which is preliminary data.</text>
</comment>
<sequence length="124" mass="13704">MSQRYLNIGPHSRMIVRTAQQVLSRSDLPSSQHRGALATVLQYAYGAAAMDVRWIEQSRNAGMTPDELFARVSRDLAEREGGEVPDAERDVDVAAMRERDFSHALDCLIAGVEKLAQRDGAAPH</sequence>
<evidence type="ECO:0008006" key="3">
    <source>
        <dbReference type="Google" id="ProtNLM"/>
    </source>
</evidence>
<evidence type="ECO:0000313" key="1">
    <source>
        <dbReference type="EMBL" id="MBE1456933.1"/>
    </source>
</evidence>
<evidence type="ECO:0000313" key="2">
    <source>
        <dbReference type="Proteomes" id="UP000598217"/>
    </source>
</evidence>
<dbReference type="Proteomes" id="UP000598217">
    <property type="component" value="Unassembled WGS sequence"/>
</dbReference>
<name>A0ABR9HD24_9ACTN</name>
<organism evidence="1 2">
    <name type="scientific">Nocardiopsis terrae</name>
    <dbReference type="NCBI Taxonomy" id="372655"/>
    <lineage>
        <taxon>Bacteria</taxon>
        <taxon>Bacillati</taxon>
        <taxon>Actinomycetota</taxon>
        <taxon>Actinomycetes</taxon>
        <taxon>Streptosporangiales</taxon>
        <taxon>Nocardiopsidaceae</taxon>
        <taxon>Nocardiopsis</taxon>
    </lineage>
</organism>
<reference evidence="1 2" key="1">
    <citation type="submission" date="2020-10" db="EMBL/GenBank/DDBJ databases">
        <title>Sequencing the genomes of 1000 actinobacteria strains.</title>
        <authorList>
            <person name="Klenk H.-P."/>
        </authorList>
    </citation>
    <scope>NUCLEOTIDE SEQUENCE [LARGE SCALE GENOMIC DNA]</scope>
    <source>
        <strain evidence="1 2">DSM 45157</strain>
    </source>
</reference>
<dbReference type="InterPro" id="IPR036271">
    <property type="entry name" value="Tet_transcr_reg_TetR-rel_C_sf"/>
</dbReference>
<proteinExistence type="predicted"/>
<accession>A0ABR9HD24</accession>
<keyword evidence="2" id="KW-1185">Reference proteome</keyword>